<comment type="similarity">
    <text evidence="2">Belongs to the bacterial ribosomal protein bS16 family.</text>
</comment>
<evidence type="ECO:0000313" key="10">
    <source>
        <dbReference type="Proteomes" id="UP001161247"/>
    </source>
</evidence>
<dbReference type="PANTHER" id="PTHR12919">
    <property type="entry name" value="30S RIBOSOMAL PROTEIN S16"/>
    <property type="match status" value="1"/>
</dbReference>
<feature type="region of interest" description="Disordered" evidence="8">
    <location>
        <begin position="124"/>
        <end position="145"/>
    </location>
</feature>
<keyword evidence="6" id="KW-0689">Ribosomal protein</keyword>
<dbReference type="AlphaFoldDB" id="A0AAV1D6D0"/>
<evidence type="ECO:0000256" key="6">
    <source>
        <dbReference type="ARBA" id="ARBA00022980"/>
    </source>
</evidence>
<keyword evidence="10" id="KW-1185">Reference proteome</keyword>
<evidence type="ECO:0000256" key="3">
    <source>
        <dbReference type="ARBA" id="ARBA00022528"/>
    </source>
</evidence>
<gene>
    <name evidence="9" type="ORF">OLC1_LOCUS11807</name>
</gene>
<dbReference type="InterPro" id="IPR000307">
    <property type="entry name" value="Ribosomal_bS16"/>
</dbReference>
<proteinExistence type="inferred from homology"/>
<dbReference type="Proteomes" id="UP001161247">
    <property type="component" value="Chromosome 4"/>
</dbReference>
<reference evidence="9" key="1">
    <citation type="submission" date="2023-03" db="EMBL/GenBank/DDBJ databases">
        <authorList>
            <person name="Julca I."/>
        </authorList>
    </citation>
    <scope>NUCLEOTIDE SEQUENCE</scope>
</reference>
<keyword evidence="3" id="KW-0150">Chloroplast</keyword>
<evidence type="ECO:0000256" key="2">
    <source>
        <dbReference type="ARBA" id="ARBA00006668"/>
    </source>
</evidence>
<name>A0AAV1D6D0_OLDCO</name>
<evidence type="ECO:0000256" key="8">
    <source>
        <dbReference type="SAM" id="MobiDB-lite"/>
    </source>
</evidence>
<feature type="region of interest" description="Disordered" evidence="8">
    <location>
        <begin position="88"/>
        <end position="111"/>
    </location>
</feature>
<sequence>MAVKLRLSRCGCRNRPFYRVTAADSKSLRDGKHLEVLGFYNPLPGKDEQKQMGLKVDRVKYWLSVGAQPSDPVQRLLFRSGLLPPPLMTAMGRKGGPREMHPIDPMTGRFLTPETSKKVNLEFEISPDEDESANSTGTSYLSLSF</sequence>
<dbReference type="GO" id="GO:0015935">
    <property type="term" value="C:small ribosomal subunit"/>
    <property type="evidence" value="ECO:0007669"/>
    <property type="project" value="TreeGrafter"/>
</dbReference>
<dbReference type="GO" id="GO:0032543">
    <property type="term" value="P:mitochondrial translation"/>
    <property type="evidence" value="ECO:0007669"/>
    <property type="project" value="TreeGrafter"/>
</dbReference>
<dbReference type="NCBIfam" id="TIGR00002">
    <property type="entry name" value="S16"/>
    <property type="match status" value="1"/>
</dbReference>
<evidence type="ECO:0000256" key="7">
    <source>
        <dbReference type="ARBA" id="ARBA00023274"/>
    </source>
</evidence>
<dbReference type="HAMAP" id="MF_00385">
    <property type="entry name" value="Ribosomal_bS16"/>
    <property type="match status" value="1"/>
</dbReference>
<dbReference type="EMBL" id="OX459121">
    <property type="protein sequence ID" value="CAI9102463.1"/>
    <property type="molecule type" value="Genomic_DNA"/>
</dbReference>
<evidence type="ECO:0000256" key="1">
    <source>
        <dbReference type="ARBA" id="ARBA00004229"/>
    </source>
</evidence>
<comment type="subcellular location">
    <subcellularLocation>
        <location evidence="1">Plastid</location>
        <location evidence="1">Chloroplast</location>
    </subcellularLocation>
</comment>
<dbReference type="FunFam" id="3.30.1320.10:FF:000007">
    <property type="entry name" value="30S ribosomal protein S16"/>
    <property type="match status" value="1"/>
</dbReference>
<dbReference type="Gene3D" id="3.30.1320.10">
    <property type="match status" value="1"/>
</dbReference>
<dbReference type="InterPro" id="IPR023803">
    <property type="entry name" value="Ribosomal_bS16_dom_sf"/>
</dbReference>
<organism evidence="9 10">
    <name type="scientific">Oldenlandia corymbosa var. corymbosa</name>
    <dbReference type="NCBI Taxonomy" id="529605"/>
    <lineage>
        <taxon>Eukaryota</taxon>
        <taxon>Viridiplantae</taxon>
        <taxon>Streptophyta</taxon>
        <taxon>Embryophyta</taxon>
        <taxon>Tracheophyta</taxon>
        <taxon>Spermatophyta</taxon>
        <taxon>Magnoliopsida</taxon>
        <taxon>eudicotyledons</taxon>
        <taxon>Gunneridae</taxon>
        <taxon>Pentapetalae</taxon>
        <taxon>asterids</taxon>
        <taxon>lamiids</taxon>
        <taxon>Gentianales</taxon>
        <taxon>Rubiaceae</taxon>
        <taxon>Rubioideae</taxon>
        <taxon>Spermacoceae</taxon>
        <taxon>Hedyotis-Oldenlandia complex</taxon>
        <taxon>Oldenlandia</taxon>
    </lineage>
</organism>
<evidence type="ECO:0000313" key="9">
    <source>
        <dbReference type="EMBL" id="CAI9102463.1"/>
    </source>
</evidence>
<feature type="compositionally biased region" description="Polar residues" evidence="8">
    <location>
        <begin position="133"/>
        <end position="145"/>
    </location>
</feature>
<evidence type="ECO:0000256" key="4">
    <source>
        <dbReference type="ARBA" id="ARBA00022640"/>
    </source>
</evidence>
<protein>
    <submittedName>
        <fullName evidence="9">OLC1v1000741C1</fullName>
    </submittedName>
</protein>
<dbReference type="GO" id="GO:0009507">
    <property type="term" value="C:chloroplast"/>
    <property type="evidence" value="ECO:0007669"/>
    <property type="project" value="UniProtKB-SubCell"/>
</dbReference>
<dbReference type="GO" id="GO:0003735">
    <property type="term" value="F:structural constituent of ribosome"/>
    <property type="evidence" value="ECO:0007669"/>
    <property type="project" value="InterPro"/>
</dbReference>
<dbReference type="PANTHER" id="PTHR12919:SF34">
    <property type="entry name" value="SMALL RIBOSOMAL SUBUNIT PROTEIN BS16CY"/>
    <property type="match status" value="1"/>
</dbReference>
<evidence type="ECO:0000256" key="5">
    <source>
        <dbReference type="ARBA" id="ARBA00022946"/>
    </source>
</evidence>
<dbReference type="GO" id="GO:0005739">
    <property type="term" value="C:mitochondrion"/>
    <property type="evidence" value="ECO:0007669"/>
    <property type="project" value="GOC"/>
</dbReference>
<keyword evidence="7" id="KW-0687">Ribonucleoprotein</keyword>
<accession>A0AAV1D6D0</accession>
<keyword evidence="5" id="KW-0809">Transit peptide</keyword>
<dbReference type="Pfam" id="PF00886">
    <property type="entry name" value="Ribosomal_S16"/>
    <property type="match status" value="1"/>
</dbReference>
<keyword evidence="4" id="KW-0934">Plastid</keyword>
<dbReference type="SUPFAM" id="SSF54565">
    <property type="entry name" value="Ribosomal protein S16"/>
    <property type="match status" value="1"/>
</dbReference>